<keyword evidence="1" id="KW-0472">Membrane</keyword>
<dbReference type="EMBL" id="MFZT01000016">
    <property type="protein sequence ID" value="OGK31449.1"/>
    <property type="molecule type" value="Genomic_DNA"/>
</dbReference>
<feature type="transmembrane region" description="Helical" evidence="1">
    <location>
        <begin position="26"/>
        <end position="45"/>
    </location>
</feature>
<dbReference type="AlphaFoldDB" id="A0A1F7HJQ7"/>
<comment type="caution">
    <text evidence="2">The sequence shown here is derived from an EMBL/GenBank/DDBJ whole genome shotgun (WGS) entry which is preliminary data.</text>
</comment>
<keyword evidence="1" id="KW-1133">Transmembrane helix</keyword>
<accession>A0A1F7HJQ7</accession>
<proteinExistence type="predicted"/>
<evidence type="ECO:0000313" key="3">
    <source>
        <dbReference type="Proteomes" id="UP000178098"/>
    </source>
</evidence>
<reference evidence="2 3" key="1">
    <citation type="journal article" date="2016" name="Nat. Commun.">
        <title>Thousands of microbial genomes shed light on interconnected biogeochemical processes in an aquifer system.</title>
        <authorList>
            <person name="Anantharaman K."/>
            <person name="Brown C.T."/>
            <person name="Hug L.A."/>
            <person name="Sharon I."/>
            <person name="Castelle C.J."/>
            <person name="Probst A.J."/>
            <person name="Thomas B.C."/>
            <person name="Singh A."/>
            <person name="Wilkins M.J."/>
            <person name="Karaoz U."/>
            <person name="Brodie E.L."/>
            <person name="Williams K.H."/>
            <person name="Hubbard S.S."/>
            <person name="Banfield J.F."/>
        </authorList>
    </citation>
    <scope>NUCLEOTIDE SEQUENCE [LARGE SCALE GENOMIC DNA]</scope>
</reference>
<feature type="transmembrane region" description="Helical" evidence="1">
    <location>
        <begin position="75"/>
        <end position="91"/>
    </location>
</feature>
<evidence type="ECO:0000313" key="2">
    <source>
        <dbReference type="EMBL" id="OGK31449.1"/>
    </source>
</evidence>
<keyword evidence="1" id="KW-0812">Transmembrane</keyword>
<evidence type="ECO:0000256" key="1">
    <source>
        <dbReference type="SAM" id="Phobius"/>
    </source>
</evidence>
<dbReference type="Proteomes" id="UP000178098">
    <property type="component" value="Unassembled WGS sequence"/>
</dbReference>
<name>A0A1F7HJQ7_9BACT</name>
<organism evidence="2 3">
    <name type="scientific">Candidatus Roizmanbacteria bacterium RIFCSPHIGHO2_02_FULL_43_11</name>
    <dbReference type="NCBI Taxonomy" id="1802043"/>
    <lineage>
        <taxon>Bacteria</taxon>
        <taxon>Candidatus Roizmaniibacteriota</taxon>
    </lineage>
</organism>
<sequence>MLKLTLGLLLLLVAAGIIITVPPSNIYIIILLCFLVATGAGCLLWNFLPLKTSFLIELAIGAFGSLYLIQALDFPNTLILLALLLALGIYIRT</sequence>
<protein>
    <submittedName>
        <fullName evidence="2">Uncharacterized protein</fullName>
    </submittedName>
</protein>
<gene>
    <name evidence="2" type="ORF">A3D08_02380</name>
</gene>